<evidence type="ECO:0000256" key="7">
    <source>
        <dbReference type="SAM" id="Phobius"/>
    </source>
</evidence>
<dbReference type="InterPro" id="IPR001283">
    <property type="entry name" value="CRISP-related"/>
</dbReference>
<keyword evidence="7" id="KW-1133">Transmembrane helix</keyword>
<comment type="caution">
    <text evidence="9">The sequence shown here is derived from an EMBL/GenBank/DDBJ whole genome shotgun (WGS) entry which is preliminary data.</text>
</comment>
<dbReference type="Pfam" id="PF00188">
    <property type="entry name" value="CAP"/>
    <property type="match status" value="1"/>
</dbReference>
<evidence type="ECO:0000256" key="5">
    <source>
        <dbReference type="ARBA" id="ARBA00022729"/>
    </source>
</evidence>
<dbReference type="Gene3D" id="3.40.33.10">
    <property type="entry name" value="CAP"/>
    <property type="match status" value="1"/>
</dbReference>
<evidence type="ECO:0000313" key="9">
    <source>
        <dbReference type="EMBL" id="KAK1897758.1"/>
    </source>
</evidence>
<dbReference type="AlphaFoldDB" id="A0AAD9CBA4"/>
<keyword evidence="5" id="KW-0732">Signal</keyword>
<gene>
    <name evidence="9" type="ORF">KUDE01_017289</name>
</gene>
<dbReference type="FunFam" id="3.40.33.10:FF:000003">
    <property type="entry name" value="Peptidase inhibitor 15"/>
    <property type="match status" value="1"/>
</dbReference>
<comment type="subcellular location">
    <subcellularLocation>
        <location evidence="1">Secreted</location>
    </subcellularLocation>
</comment>
<dbReference type="EMBL" id="JASDAP010000008">
    <property type="protein sequence ID" value="KAK1897758.1"/>
    <property type="molecule type" value="Genomic_DNA"/>
</dbReference>
<evidence type="ECO:0000256" key="2">
    <source>
        <dbReference type="ARBA" id="ARBA00009923"/>
    </source>
</evidence>
<dbReference type="InterPro" id="IPR035940">
    <property type="entry name" value="CAP_sf"/>
</dbReference>
<name>A0AAD9CBA4_DISEL</name>
<dbReference type="Proteomes" id="UP001228049">
    <property type="component" value="Unassembled WGS sequence"/>
</dbReference>
<comment type="similarity">
    <text evidence="2">Belongs to the CRISP family.</text>
</comment>
<dbReference type="SMART" id="SM00198">
    <property type="entry name" value="SCP"/>
    <property type="match status" value="1"/>
</dbReference>
<evidence type="ECO:0000259" key="8">
    <source>
        <dbReference type="SMART" id="SM00198"/>
    </source>
</evidence>
<keyword evidence="7" id="KW-0812">Transmembrane</keyword>
<evidence type="ECO:0000313" key="10">
    <source>
        <dbReference type="Proteomes" id="UP001228049"/>
    </source>
</evidence>
<feature type="transmembrane region" description="Helical" evidence="7">
    <location>
        <begin position="66"/>
        <end position="85"/>
    </location>
</feature>
<evidence type="ECO:0000256" key="1">
    <source>
        <dbReference type="ARBA" id="ARBA00004613"/>
    </source>
</evidence>
<evidence type="ECO:0000256" key="6">
    <source>
        <dbReference type="ARBA" id="ARBA00023180"/>
    </source>
</evidence>
<feature type="transmembrane region" description="Helical" evidence="7">
    <location>
        <begin position="20"/>
        <end position="45"/>
    </location>
</feature>
<proteinExistence type="inferred from homology"/>
<dbReference type="GO" id="GO:0030414">
    <property type="term" value="F:peptidase inhibitor activity"/>
    <property type="evidence" value="ECO:0007669"/>
    <property type="project" value="UniProtKB-KW"/>
</dbReference>
<dbReference type="PRINTS" id="PR00837">
    <property type="entry name" value="V5TPXLIKE"/>
</dbReference>
<dbReference type="GO" id="GO:0005576">
    <property type="term" value="C:extracellular region"/>
    <property type="evidence" value="ECO:0007669"/>
    <property type="project" value="UniProtKB-SubCell"/>
</dbReference>
<evidence type="ECO:0000256" key="4">
    <source>
        <dbReference type="ARBA" id="ARBA00022690"/>
    </source>
</evidence>
<dbReference type="SUPFAM" id="SSF55797">
    <property type="entry name" value="PR-1-like"/>
    <property type="match status" value="1"/>
</dbReference>
<keyword evidence="7" id="KW-0472">Membrane</keyword>
<keyword evidence="4" id="KW-0646">Protease inhibitor</keyword>
<keyword evidence="6" id="KW-0325">Glycoprotein</keyword>
<protein>
    <submittedName>
        <fullName evidence="9">Peptidase inhibitor R3HDML</fullName>
    </submittedName>
</protein>
<keyword evidence="3" id="KW-0964">Secreted</keyword>
<dbReference type="PANTHER" id="PTHR10334">
    <property type="entry name" value="CYSTEINE-RICH SECRETORY PROTEIN-RELATED"/>
    <property type="match status" value="1"/>
</dbReference>
<organism evidence="9 10">
    <name type="scientific">Dissostichus eleginoides</name>
    <name type="common">Patagonian toothfish</name>
    <name type="synonym">Dissostichus amissus</name>
    <dbReference type="NCBI Taxonomy" id="100907"/>
    <lineage>
        <taxon>Eukaryota</taxon>
        <taxon>Metazoa</taxon>
        <taxon>Chordata</taxon>
        <taxon>Craniata</taxon>
        <taxon>Vertebrata</taxon>
        <taxon>Euteleostomi</taxon>
        <taxon>Actinopterygii</taxon>
        <taxon>Neopterygii</taxon>
        <taxon>Teleostei</taxon>
        <taxon>Neoteleostei</taxon>
        <taxon>Acanthomorphata</taxon>
        <taxon>Eupercaria</taxon>
        <taxon>Perciformes</taxon>
        <taxon>Notothenioidei</taxon>
        <taxon>Nototheniidae</taxon>
        <taxon>Dissostichus</taxon>
    </lineage>
</organism>
<reference evidence="9" key="1">
    <citation type="submission" date="2023-04" db="EMBL/GenBank/DDBJ databases">
        <title>Chromosome-level genome of Chaenocephalus aceratus.</title>
        <authorList>
            <person name="Park H."/>
        </authorList>
    </citation>
    <scope>NUCLEOTIDE SEQUENCE</scope>
    <source>
        <strain evidence="9">DE</strain>
        <tissue evidence="9">Muscle</tissue>
    </source>
</reference>
<keyword evidence="10" id="KW-1185">Reference proteome</keyword>
<dbReference type="InterPro" id="IPR014044">
    <property type="entry name" value="CAP_dom"/>
</dbReference>
<feature type="domain" description="SCP" evidence="8">
    <location>
        <begin position="172"/>
        <end position="316"/>
    </location>
</feature>
<sequence length="354" mass="39617">MAGDLSSWKQLEMSADSAATLLLLFVSYGSLLPQGVLISTLRVLLKRHGGDPQMKSRAERWFSCSLPLFPLLPPLFLTLFLPLLTLRRPQMAAACVQLLLAASLWLTPLSEAAAVAPLNVSRAAAETPSHLWMLSAAETPSDLWMLSAAETPSDLWMLSAAESRRRRDVSSREINALLDYHNRVRSQVFPPAANMEFMLWDEGLAKSADSWASRCVWDHGPTQAMRYMGQNLSITTGRYQSITDLVRSWYEERHHFSYPNRCSGAVCSHYTQMVWASTKKVGCAVRTCSNMKVFGNTWKEATLLVCNYSVKGNWVGEVPYKRGKPCSVCPSSYGGSCWRNQCSPKTKPRRLTRL</sequence>
<accession>A0AAD9CBA4</accession>
<evidence type="ECO:0000256" key="3">
    <source>
        <dbReference type="ARBA" id="ARBA00022525"/>
    </source>
</evidence>